<dbReference type="VEuPathDB" id="FungiDB:A1O7_02833"/>
<dbReference type="Proteomes" id="UP000019473">
    <property type="component" value="Unassembled WGS sequence"/>
</dbReference>
<name>W9W388_9EURO</name>
<evidence type="ECO:0000313" key="2">
    <source>
        <dbReference type="EMBL" id="EXJ62398.1"/>
    </source>
</evidence>
<organism evidence="2 3">
    <name type="scientific">Cladophialophora yegresii CBS 114405</name>
    <dbReference type="NCBI Taxonomy" id="1182544"/>
    <lineage>
        <taxon>Eukaryota</taxon>
        <taxon>Fungi</taxon>
        <taxon>Dikarya</taxon>
        <taxon>Ascomycota</taxon>
        <taxon>Pezizomycotina</taxon>
        <taxon>Eurotiomycetes</taxon>
        <taxon>Chaetothyriomycetidae</taxon>
        <taxon>Chaetothyriales</taxon>
        <taxon>Herpotrichiellaceae</taxon>
        <taxon>Cladophialophora</taxon>
    </lineage>
</organism>
<protein>
    <submittedName>
        <fullName evidence="2">Uncharacterized protein</fullName>
    </submittedName>
</protein>
<feature type="region of interest" description="Disordered" evidence="1">
    <location>
        <begin position="260"/>
        <end position="286"/>
    </location>
</feature>
<dbReference type="OrthoDB" id="4157698at2759"/>
<sequence>MAYVDLGYSAFEQSDEFLHPETGCVLTLRYGQANVRHYMGGNHQDTRPVLRRPEDLLFRISHPAGYTWDDYASGPEQMEQIIGLPKRDNPWDRWIVRGDVPLHGRFEIGTLDQLRSQWNDSLPDVAPGVLTAHQPPPAGTCAETAKGNVALDRMNRGGPMQAPIPAVDQAIVARQRLGGPSTAFDQAYPGVRIPQPVAGPNVGAPQVHQPLQQVQAAPPSTHQAPPVQQQHHQGHQGQDQPDDDMIDPFLLAVQAGQLAGQQPYLTSTDEQGDDFDDGAGQGYNQQ</sequence>
<evidence type="ECO:0000313" key="3">
    <source>
        <dbReference type="Proteomes" id="UP000019473"/>
    </source>
</evidence>
<reference evidence="2 3" key="1">
    <citation type="submission" date="2013-03" db="EMBL/GenBank/DDBJ databases">
        <title>The Genome Sequence of Cladophialophora yegresii CBS 114405.</title>
        <authorList>
            <consortium name="The Broad Institute Genomics Platform"/>
            <person name="Cuomo C."/>
            <person name="de Hoog S."/>
            <person name="Gorbushina A."/>
            <person name="Walker B."/>
            <person name="Young S.K."/>
            <person name="Zeng Q."/>
            <person name="Gargeya S."/>
            <person name="Fitzgerald M."/>
            <person name="Haas B."/>
            <person name="Abouelleil A."/>
            <person name="Allen A.W."/>
            <person name="Alvarado L."/>
            <person name="Arachchi H.M."/>
            <person name="Berlin A.M."/>
            <person name="Chapman S.B."/>
            <person name="Gainer-Dewar J."/>
            <person name="Goldberg J."/>
            <person name="Griggs A."/>
            <person name="Gujja S."/>
            <person name="Hansen M."/>
            <person name="Howarth C."/>
            <person name="Imamovic A."/>
            <person name="Ireland A."/>
            <person name="Larimer J."/>
            <person name="McCowan C."/>
            <person name="Murphy C."/>
            <person name="Pearson M."/>
            <person name="Poon T.W."/>
            <person name="Priest M."/>
            <person name="Roberts A."/>
            <person name="Saif S."/>
            <person name="Shea T."/>
            <person name="Sisk P."/>
            <person name="Sykes S."/>
            <person name="Wortman J."/>
            <person name="Nusbaum C."/>
            <person name="Birren B."/>
        </authorList>
    </citation>
    <scope>NUCLEOTIDE SEQUENCE [LARGE SCALE GENOMIC DNA]</scope>
    <source>
        <strain evidence="2 3">CBS 114405</strain>
    </source>
</reference>
<accession>W9W388</accession>
<gene>
    <name evidence="2" type="ORF">A1O7_02833</name>
</gene>
<feature type="compositionally biased region" description="Low complexity" evidence="1">
    <location>
        <begin position="222"/>
        <end position="239"/>
    </location>
</feature>
<dbReference type="GeneID" id="19177437"/>
<dbReference type="AlphaFoldDB" id="W9W388"/>
<proteinExistence type="predicted"/>
<dbReference type="EMBL" id="AMGW01000002">
    <property type="protein sequence ID" value="EXJ62398.1"/>
    <property type="molecule type" value="Genomic_DNA"/>
</dbReference>
<keyword evidence="3" id="KW-1185">Reference proteome</keyword>
<dbReference type="HOGENOM" id="CLU_973201_0_0_1"/>
<evidence type="ECO:0000256" key="1">
    <source>
        <dbReference type="SAM" id="MobiDB-lite"/>
    </source>
</evidence>
<feature type="compositionally biased region" description="Polar residues" evidence="1">
    <location>
        <begin position="209"/>
        <end position="221"/>
    </location>
</feature>
<dbReference type="RefSeq" id="XP_007755052.1">
    <property type="nucleotide sequence ID" value="XM_007756862.1"/>
</dbReference>
<feature type="region of interest" description="Disordered" evidence="1">
    <location>
        <begin position="183"/>
        <end position="245"/>
    </location>
</feature>
<comment type="caution">
    <text evidence="2">The sequence shown here is derived from an EMBL/GenBank/DDBJ whole genome shotgun (WGS) entry which is preliminary data.</text>
</comment>